<evidence type="ECO:0000313" key="17">
    <source>
        <dbReference type="Proteomes" id="UP000239936"/>
    </source>
</evidence>
<evidence type="ECO:0000256" key="11">
    <source>
        <dbReference type="PROSITE-ProRule" id="PRU01360"/>
    </source>
</evidence>
<dbReference type="GO" id="GO:0015288">
    <property type="term" value="F:porin activity"/>
    <property type="evidence" value="ECO:0007669"/>
    <property type="project" value="UniProtKB-KW"/>
</dbReference>
<dbReference type="PANTHER" id="PTHR30069">
    <property type="entry name" value="TONB-DEPENDENT OUTER MEMBRANE RECEPTOR"/>
    <property type="match status" value="1"/>
</dbReference>
<dbReference type="InterPro" id="IPR036942">
    <property type="entry name" value="Beta-barrel_TonB_sf"/>
</dbReference>
<evidence type="ECO:0000256" key="13">
    <source>
        <dbReference type="SAM" id="SignalP"/>
    </source>
</evidence>
<name>A0A2S7XTQ8_9GAMM</name>
<dbReference type="InterPro" id="IPR010101">
    <property type="entry name" value="B12_transptr_BtuB"/>
</dbReference>
<keyword evidence="2 11" id="KW-0813">Transport</keyword>
<evidence type="ECO:0000256" key="12">
    <source>
        <dbReference type="RuleBase" id="RU003357"/>
    </source>
</evidence>
<comment type="caution">
    <text evidence="16">The sequence shown here is derived from an EMBL/GenBank/DDBJ whole genome shotgun (WGS) entry which is preliminary data.</text>
</comment>
<keyword evidence="17" id="KW-1185">Reference proteome</keyword>
<comment type="subcellular location">
    <subcellularLocation>
        <location evidence="1 11">Cell outer membrane</location>
        <topology evidence="1 11">Multi-pass membrane protein</topology>
    </subcellularLocation>
</comment>
<keyword evidence="8" id="KW-0626">Porin</keyword>
<proteinExistence type="inferred from homology"/>
<keyword evidence="3 11" id="KW-1134">Transmembrane beta strand</keyword>
<evidence type="ECO:0000256" key="5">
    <source>
        <dbReference type="ARBA" id="ARBA00022729"/>
    </source>
</evidence>
<accession>A0A2S7XTQ8</accession>
<dbReference type="GO" id="GO:0015420">
    <property type="term" value="F:ABC-type vitamin B12 transporter activity"/>
    <property type="evidence" value="ECO:0007669"/>
    <property type="project" value="InterPro"/>
</dbReference>
<dbReference type="Gene3D" id="2.40.170.20">
    <property type="entry name" value="TonB-dependent receptor, beta-barrel domain"/>
    <property type="match status" value="1"/>
</dbReference>
<dbReference type="GO" id="GO:0009279">
    <property type="term" value="C:cell outer membrane"/>
    <property type="evidence" value="ECO:0007669"/>
    <property type="project" value="UniProtKB-SubCell"/>
</dbReference>
<dbReference type="GO" id="GO:0006811">
    <property type="term" value="P:monoatomic ion transport"/>
    <property type="evidence" value="ECO:0007669"/>
    <property type="project" value="UniProtKB-KW"/>
</dbReference>
<dbReference type="PANTHER" id="PTHR30069:SF53">
    <property type="entry name" value="COLICIN I RECEPTOR-RELATED"/>
    <property type="match status" value="1"/>
</dbReference>
<dbReference type="RefSeq" id="WP_105072778.1">
    <property type="nucleotide sequence ID" value="NZ_PPGH01000018.1"/>
</dbReference>
<keyword evidence="6" id="KW-0406">Ion transport</keyword>
<evidence type="ECO:0000259" key="15">
    <source>
        <dbReference type="Pfam" id="PF07715"/>
    </source>
</evidence>
<keyword evidence="16" id="KW-0675">Receptor</keyword>
<feature type="domain" description="TonB-dependent receptor-like beta-barrel" evidence="14">
    <location>
        <begin position="235"/>
        <end position="594"/>
    </location>
</feature>
<dbReference type="InterPro" id="IPR000531">
    <property type="entry name" value="Beta-barrel_TonB"/>
</dbReference>
<keyword evidence="10 11" id="KW-0998">Cell outer membrane</keyword>
<dbReference type="InterPro" id="IPR037066">
    <property type="entry name" value="Plug_dom_sf"/>
</dbReference>
<dbReference type="SUPFAM" id="SSF56935">
    <property type="entry name" value="Porins"/>
    <property type="match status" value="1"/>
</dbReference>
<feature type="domain" description="TonB-dependent receptor plug" evidence="15">
    <location>
        <begin position="44"/>
        <end position="148"/>
    </location>
</feature>
<keyword evidence="9 11" id="KW-0472">Membrane</keyword>
<evidence type="ECO:0000256" key="2">
    <source>
        <dbReference type="ARBA" id="ARBA00022448"/>
    </source>
</evidence>
<dbReference type="OrthoDB" id="9815954at2"/>
<evidence type="ECO:0000313" key="16">
    <source>
        <dbReference type="EMBL" id="PQJ97036.1"/>
    </source>
</evidence>
<dbReference type="Proteomes" id="UP000239936">
    <property type="component" value="Unassembled WGS sequence"/>
</dbReference>
<dbReference type="Pfam" id="PF07715">
    <property type="entry name" value="Plug"/>
    <property type="match status" value="1"/>
</dbReference>
<feature type="signal peptide" evidence="13">
    <location>
        <begin position="1"/>
        <end position="21"/>
    </location>
</feature>
<dbReference type="EMBL" id="PPGH01000018">
    <property type="protein sequence ID" value="PQJ97036.1"/>
    <property type="molecule type" value="Genomic_DNA"/>
</dbReference>
<organism evidence="16 17">
    <name type="scientific">Chromatium okenii</name>
    <dbReference type="NCBI Taxonomy" id="61644"/>
    <lineage>
        <taxon>Bacteria</taxon>
        <taxon>Pseudomonadati</taxon>
        <taxon>Pseudomonadota</taxon>
        <taxon>Gammaproteobacteria</taxon>
        <taxon>Chromatiales</taxon>
        <taxon>Chromatiaceae</taxon>
        <taxon>Chromatium</taxon>
    </lineage>
</organism>
<dbReference type="GO" id="GO:0046930">
    <property type="term" value="C:pore complex"/>
    <property type="evidence" value="ECO:0007669"/>
    <property type="project" value="UniProtKB-KW"/>
</dbReference>
<dbReference type="CDD" id="cd01347">
    <property type="entry name" value="ligand_gated_channel"/>
    <property type="match status" value="1"/>
</dbReference>
<dbReference type="PROSITE" id="PS52016">
    <property type="entry name" value="TONB_DEPENDENT_REC_3"/>
    <property type="match status" value="1"/>
</dbReference>
<dbReference type="AlphaFoldDB" id="A0A2S7XTQ8"/>
<evidence type="ECO:0000256" key="10">
    <source>
        <dbReference type="ARBA" id="ARBA00023237"/>
    </source>
</evidence>
<evidence type="ECO:0000256" key="7">
    <source>
        <dbReference type="ARBA" id="ARBA00023077"/>
    </source>
</evidence>
<sequence>MKYPPLLVALTMPLFPHFVHAVESVTILDPVIVTASRSSEPESQSLAAVTVIERADIERQQARSVPDVLRSIPGISLSQNGGDGQLTTLFLRGTNSDHTLILIDGVRVGSATAGLTPLENVPLAQVERIEVVRGPRSSLYGSEAIGGVIQIFTKKGGGPLTPRFSLGAGTLGSSTVAAGVSGGGERGWFDVGANLERSTGINACSGRPEPFAGCGVIEPDHDGYRQLGVNLRAGYAFSDAVKFDTHLLRSDNHADYDGSSFAGNVARAEQQTAGTSVTLKPLELWTLTVSAGQSWDHLRALTTTTAPKTVVSTFDTTRDTLALQNDLALTPTQKLSLGVDYLDDQIASSTNYHVTSRDNLGIFSAYQGQFGATELKLSARQDDNQQFGQHATGSAAVGYRFANDVQLALSYGTAFKAPSFNNLYYPNYGNPALNPEQARNWEVSVTGKLPLGEAAAGRWDVRLYQTEIDDLITFDPRTWTAANINRARIRGVEATAAARLGEWDVTTNLTLMNPEDRSVGSNQGKVLARRPEQTAQLALDRQFNRWSVGTTLLIAGRRFDDPANAVRLGSYTLVDLRTEYALSAAWRLQLRLENALNEHYETSAFYHQPARAAYLTLRYAL</sequence>
<evidence type="ECO:0000256" key="4">
    <source>
        <dbReference type="ARBA" id="ARBA00022692"/>
    </source>
</evidence>
<keyword evidence="5 13" id="KW-0732">Signal</keyword>
<reference evidence="16 17" key="1">
    <citation type="submission" date="2018-01" db="EMBL/GenBank/DDBJ databases">
        <title>The complete genome sequence of Chromatium okenii LaCa, a purple sulfur bacterium with a turbulent life.</title>
        <authorList>
            <person name="Luedin S.M."/>
            <person name="Liechti N."/>
            <person name="Storelli N."/>
            <person name="Danza F."/>
            <person name="Wittwer M."/>
            <person name="Pothier J.F."/>
            <person name="Tonolla M.A."/>
        </authorList>
    </citation>
    <scope>NUCLEOTIDE SEQUENCE [LARGE SCALE GENOMIC DNA]</scope>
    <source>
        <strain evidence="16 17">LaCa</strain>
    </source>
</reference>
<evidence type="ECO:0000256" key="6">
    <source>
        <dbReference type="ARBA" id="ARBA00023065"/>
    </source>
</evidence>
<dbReference type="InterPro" id="IPR039426">
    <property type="entry name" value="TonB-dep_rcpt-like"/>
</dbReference>
<gene>
    <name evidence="16" type="primary">btuB</name>
    <name evidence="16" type="ORF">CXB77_03320</name>
</gene>
<dbReference type="Pfam" id="PF00593">
    <property type="entry name" value="TonB_dep_Rec_b-barrel"/>
    <property type="match status" value="1"/>
</dbReference>
<keyword evidence="7 12" id="KW-0798">TonB box</keyword>
<feature type="chain" id="PRO_5015778610" evidence="13">
    <location>
        <begin position="22"/>
        <end position="621"/>
    </location>
</feature>
<dbReference type="Gene3D" id="2.170.130.10">
    <property type="entry name" value="TonB-dependent receptor, plug domain"/>
    <property type="match status" value="1"/>
</dbReference>
<evidence type="ECO:0000256" key="1">
    <source>
        <dbReference type="ARBA" id="ARBA00004571"/>
    </source>
</evidence>
<dbReference type="NCBIfam" id="TIGR01779">
    <property type="entry name" value="TonB-B12"/>
    <property type="match status" value="1"/>
</dbReference>
<evidence type="ECO:0000256" key="3">
    <source>
        <dbReference type="ARBA" id="ARBA00022452"/>
    </source>
</evidence>
<evidence type="ECO:0000256" key="8">
    <source>
        <dbReference type="ARBA" id="ARBA00023114"/>
    </source>
</evidence>
<keyword evidence="4 11" id="KW-0812">Transmembrane</keyword>
<evidence type="ECO:0000256" key="9">
    <source>
        <dbReference type="ARBA" id="ARBA00023136"/>
    </source>
</evidence>
<protein>
    <submittedName>
        <fullName evidence="16">TonB-dependent vitamin B12 receptor</fullName>
    </submittedName>
</protein>
<evidence type="ECO:0000259" key="14">
    <source>
        <dbReference type="Pfam" id="PF00593"/>
    </source>
</evidence>
<comment type="similarity">
    <text evidence="11 12">Belongs to the TonB-dependent receptor family.</text>
</comment>
<dbReference type="InterPro" id="IPR012910">
    <property type="entry name" value="Plug_dom"/>
</dbReference>